<evidence type="ECO:0000313" key="6">
    <source>
        <dbReference type="Proteomes" id="UP000019194"/>
    </source>
</evidence>
<evidence type="ECO:0000256" key="3">
    <source>
        <dbReference type="ARBA" id="ARBA00023163"/>
    </source>
</evidence>
<evidence type="ECO:0000259" key="4">
    <source>
        <dbReference type="PROSITE" id="PS50949"/>
    </source>
</evidence>
<organism evidence="5 6">
    <name type="scientific">Citrobacter freundii</name>
    <dbReference type="NCBI Taxonomy" id="546"/>
    <lineage>
        <taxon>Bacteria</taxon>
        <taxon>Pseudomonadati</taxon>
        <taxon>Pseudomonadota</taxon>
        <taxon>Gammaproteobacteria</taxon>
        <taxon>Enterobacterales</taxon>
        <taxon>Enterobacteriaceae</taxon>
        <taxon>Citrobacter</taxon>
        <taxon>Citrobacter freundii complex</taxon>
    </lineage>
</organism>
<proteinExistence type="predicted"/>
<dbReference type="EMBL" id="CBWP010000012">
    <property type="protein sequence ID" value="CDL36469.1"/>
    <property type="molecule type" value="Genomic_DNA"/>
</dbReference>
<dbReference type="PROSITE" id="PS50949">
    <property type="entry name" value="HTH_GNTR"/>
    <property type="match status" value="1"/>
</dbReference>
<protein>
    <submittedName>
        <fullName evidence="5">Histidine utilization repressor</fullName>
    </submittedName>
</protein>
<dbReference type="InterPro" id="IPR000524">
    <property type="entry name" value="Tscrpt_reg_HTH_GntR"/>
</dbReference>
<dbReference type="PANTHER" id="PTHR44846">
    <property type="entry name" value="MANNOSYL-D-GLYCERATE TRANSPORT/METABOLISM SYSTEM REPRESSOR MNGR-RELATED"/>
    <property type="match status" value="1"/>
</dbReference>
<dbReference type="Pfam" id="PF00392">
    <property type="entry name" value="GntR"/>
    <property type="match status" value="1"/>
</dbReference>
<dbReference type="PANTHER" id="PTHR44846:SF16">
    <property type="entry name" value="TRANSCRIPTIONAL REGULATOR PHNF-RELATED"/>
    <property type="match status" value="1"/>
</dbReference>
<evidence type="ECO:0000256" key="2">
    <source>
        <dbReference type="ARBA" id="ARBA00023125"/>
    </source>
</evidence>
<dbReference type="InterPro" id="IPR036388">
    <property type="entry name" value="WH-like_DNA-bd_sf"/>
</dbReference>
<dbReference type="GO" id="GO:0003700">
    <property type="term" value="F:DNA-binding transcription factor activity"/>
    <property type="evidence" value="ECO:0007669"/>
    <property type="project" value="InterPro"/>
</dbReference>
<dbReference type="Proteomes" id="UP000019194">
    <property type="component" value="Unassembled WGS sequence"/>
</dbReference>
<comment type="caution">
    <text evidence="5">The sequence shown here is derived from an EMBL/GenBank/DDBJ whole genome shotgun (WGS) entry which is preliminary data.</text>
</comment>
<evidence type="ECO:0000313" key="5">
    <source>
        <dbReference type="EMBL" id="CDL36469.1"/>
    </source>
</evidence>
<dbReference type="AlphaFoldDB" id="A0A7G2IK97"/>
<feature type="domain" description="HTH gntR-type" evidence="4">
    <location>
        <begin position="1"/>
        <end position="37"/>
    </location>
</feature>
<dbReference type="GO" id="GO:0003677">
    <property type="term" value="F:DNA binding"/>
    <property type="evidence" value="ECO:0007669"/>
    <property type="project" value="UniProtKB-KW"/>
</dbReference>
<dbReference type="SUPFAM" id="SSF64288">
    <property type="entry name" value="Chorismate lyase-like"/>
    <property type="match status" value="1"/>
</dbReference>
<name>A0A7G2IK97_CITFR</name>
<accession>A0A7G2IK97</accession>
<sequence>MAQYGFSRMTINRALRELTDEGLLVRLQGVGTFVAEPKGQSALFEIRSIADEINARQHQHRCEVLTLERTRANAQQALVLKRQRRHLYFSLCHGALRERSAGTD</sequence>
<dbReference type="Gene3D" id="3.40.1410.10">
    <property type="entry name" value="Chorismate lyase-like"/>
    <property type="match status" value="1"/>
</dbReference>
<keyword evidence="1" id="KW-0805">Transcription regulation</keyword>
<dbReference type="InterPro" id="IPR050679">
    <property type="entry name" value="Bact_HTH_transcr_reg"/>
</dbReference>
<keyword evidence="3" id="KW-0804">Transcription</keyword>
<evidence type="ECO:0000256" key="1">
    <source>
        <dbReference type="ARBA" id="ARBA00023015"/>
    </source>
</evidence>
<reference evidence="5 6" key="1">
    <citation type="submission" date="2013-10" db="EMBL/GenBank/DDBJ databases">
        <title>Antibiotic resistance diversity of beta-lactamase producers in the General Hospital Vienna.</title>
        <authorList>
            <person name="Barisic I."/>
            <person name="Mitteregger D."/>
            <person name="Hirschl A.M."/>
            <person name="Noehammer C."/>
            <person name="Wiesinger-Mayr H."/>
        </authorList>
    </citation>
    <scope>NUCLEOTIDE SEQUENCE [LARGE SCALE GENOMIC DNA]</scope>
    <source>
        <strain evidence="5 6">ISC11</strain>
    </source>
</reference>
<dbReference type="InterPro" id="IPR028978">
    <property type="entry name" value="Chorismate_lyase_/UTRA_dom_sf"/>
</dbReference>
<dbReference type="Gene3D" id="1.10.10.10">
    <property type="entry name" value="Winged helix-like DNA-binding domain superfamily/Winged helix DNA-binding domain"/>
    <property type="match status" value="1"/>
</dbReference>
<keyword evidence="2" id="KW-0238">DNA-binding</keyword>